<accession>A0A2S6GKF7</accession>
<proteinExistence type="predicted"/>
<organism evidence="2 3">
    <name type="scientific">Actinokineospora auranticolor</name>
    <dbReference type="NCBI Taxonomy" id="155976"/>
    <lineage>
        <taxon>Bacteria</taxon>
        <taxon>Bacillati</taxon>
        <taxon>Actinomycetota</taxon>
        <taxon>Actinomycetes</taxon>
        <taxon>Pseudonocardiales</taxon>
        <taxon>Pseudonocardiaceae</taxon>
        <taxon>Actinokineospora</taxon>
    </lineage>
</organism>
<evidence type="ECO:0000256" key="1">
    <source>
        <dbReference type="SAM" id="MobiDB-lite"/>
    </source>
</evidence>
<comment type="caution">
    <text evidence="2">The sequence shown here is derived from an EMBL/GenBank/DDBJ whole genome shotgun (WGS) entry which is preliminary data.</text>
</comment>
<gene>
    <name evidence="2" type="ORF">CLV40_113164</name>
</gene>
<evidence type="ECO:0000313" key="3">
    <source>
        <dbReference type="Proteomes" id="UP000239203"/>
    </source>
</evidence>
<evidence type="ECO:0000313" key="2">
    <source>
        <dbReference type="EMBL" id="PPK65680.1"/>
    </source>
</evidence>
<dbReference type="EMBL" id="PTIX01000013">
    <property type="protein sequence ID" value="PPK65680.1"/>
    <property type="molecule type" value="Genomic_DNA"/>
</dbReference>
<reference evidence="2 3" key="1">
    <citation type="submission" date="2018-02" db="EMBL/GenBank/DDBJ databases">
        <title>Genomic Encyclopedia of Archaeal and Bacterial Type Strains, Phase II (KMG-II): from individual species to whole genera.</title>
        <authorList>
            <person name="Goeker M."/>
        </authorList>
    </citation>
    <scope>NUCLEOTIDE SEQUENCE [LARGE SCALE GENOMIC DNA]</scope>
    <source>
        <strain evidence="2 3">YU 961-1</strain>
    </source>
</reference>
<protein>
    <submittedName>
        <fullName evidence="2">Uncharacterized protein</fullName>
    </submittedName>
</protein>
<keyword evidence="3" id="KW-1185">Reference proteome</keyword>
<dbReference type="Proteomes" id="UP000239203">
    <property type="component" value="Unassembled WGS sequence"/>
</dbReference>
<feature type="region of interest" description="Disordered" evidence="1">
    <location>
        <begin position="29"/>
        <end position="56"/>
    </location>
</feature>
<name>A0A2S6GKF7_9PSEU</name>
<dbReference type="AlphaFoldDB" id="A0A2S6GKF7"/>
<sequence length="413" mass="43719">MGATPSGVVTTHGGGRWWAWAASRIAPAAGNRGSGAPVAADRVSGAPETRQGGVGAAAPPVTVHNQQSGPANHVVQVGQLFGGVHIHEGAAPVPDDSAWLRSCWEVAGDAPFEVRYVNRPERPGLDCFLITRADSVDQDDARRRVADSRARLGRVPGHVGAEPVVDEAHARWVLEPFRPHGAGLVEVRKRLTARRSSRDDARDPWLTAVTPLARSPRSWEPLWAELARLPFEAVLSVGLLGYRVGPGLRSHLAARAAEFGRLAREGPSRTGVWHAPRPPDEFAVAALPLVSEAVRRYTDRAYLARVTLAATRPIPPLLAELVADTLSSRDPGVGFAGPAVLRPGAADAAIAWHNATSLGFAPLSAYDQGNPPEAIGAVERVLGGIVDLDEAAAVCRLPYRVSSGSPLFVDHSS</sequence>